<dbReference type="GO" id="GO:0005886">
    <property type="term" value="C:plasma membrane"/>
    <property type="evidence" value="ECO:0007669"/>
    <property type="project" value="UniProtKB-SubCell"/>
</dbReference>
<dbReference type="PANTHER" id="PTHR43394">
    <property type="entry name" value="ATP-DEPENDENT PERMEASE MDL1, MITOCHONDRIAL"/>
    <property type="match status" value="1"/>
</dbReference>
<comment type="subcellular location">
    <subcellularLocation>
        <location evidence="1">Cell membrane</location>
        <topology evidence="1">Multi-pass membrane protein</topology>
    </subcellularLocation>
</comment>
<evidence type="ECO:0000313" key="12">
    <source>
        <dbReference type="EMBL" id="HIU93788.1"/>
    </source>
</evidence>
<protein>
    <submittedName>
        <fullName evidence="12">ABC transporter ATP-binding protein</fullName>
    </submittedName>
</protein>
<dbReference type="EMBL" id="DVNZ01000045">
    <property type="protein sequence ID" value="HIU93788.1"/>
    <property type="molecule type" value="Genomic_DNA"/>
</dbReference>
<dbReference type="InterPro" id="IPR036640">
    <property type="entry name" value="ABC1_TM_sf"/>
</dbReference>
<dbReference type="PROSITE" id="PS50893">
    <property type="entry name" value="ABC_TRANSPORTER_2"/>
    <property type="match status" value="1"/>
</dbReference>
<comment type="caution">
    <text evidence="12">The sequence shown here is derived from an EMBL/GenBank/DDBJ whole genome shotgun (WGS) entry which is preliminary data.</text>
</comment>
<dbReference type="InterPro" id="IPR011527">
    <property type="entry name" value="ABC1_TM_dom"/>
</dbReference>
<feature type="transmembrane region" description="Helical" evidence="9">
    <location>
        <begin position="236"/>
        <end position="257"/>
    </location>
</feature>
<keyword evidence="6 12" id="KW-0067">ATP-binding</keyword>
<feature type="domain" description="ABC transmembrane type-1" evidence="11">
    <location>
        <begin position="17"/>
        <end position="299"/>
    </location>
</feature>
<feature type="transmembrane region" description="Helical" evidence="9">
    <location>
        <begin position="158"/>
        <end position="179"/>
    </location>
</feature>
<name>A0A9D1SS61_9FIRM</name>
<reference evidence="12" key="2">
    <citation type="journal article" date="2021" name="PeerJ">
        <title>Extensive microbial diversity within the chicken gut microbiome revealed by metagenomics and culture.</title>
        <authorList>
            <person name="Gilroy R."/>
            <person name="Ravi A."/>
            <person name="Getino M."/>
            <person name="Pursley I."/>
            <person name="Horton D.L."/>
            <person name="Alikhan N.F."/>
            <person name="Baker D."/>
            <person name="Gharbi K."/>
            <person name="Hall N."/>
            <person name="Watson M."/>
            <person name="Adriaenssens E.M."/>
            <person name="Foster-Nyarko E."/>
            <person name="Jarju S."/>
            <person name="Secka A."/>
            <person name="Antonio M."/>
            <person name="Oren A."/>
            <person name="Chaudhuri R.R."/>
            <person name="La Ragione R."/>
            <person name="Hildebrand F."/>
            <person name="Pallen M.J."/>
        </authorList>
    </citation>
    <scope>NUCLEOTIDE SEQUENCE</scope>
    <source>
        <strain evidence="12">ChiGjej2B2-16831</strain>
    </source>
</reference>
<dbReference type="InterPro" id="IPR027417">
    <property type="entry name" value="P-loop_NTPase"/>
</dbReference>
<evidence type="ECO:0000256" key="5">
    <source>
        <dbReference type="ARBA" id="ARBA00022741"/>
    </source>
</evidence>
<evidence type="ECO:0000313" key="13">
    <source>
        <dbReference type="Proteomes" id="UP000824128"/>
    </source>
</evidence>
<keyword evidence="4 9" id="KW-0812">Transmembrane</keyword>
<dbReference type="InterPro" id="IPR039421">
    <property type="entry name" value="Type_1_exporter"/>
</dbReference>
<dbReference type="Proteomes" id="UP000824128">
    <property type="component" value="Unassembled WGS sequence"/>
</dbReference>
<dbReference type="Pfam" id="PF00005">
    <property type="entry name" value="ABC_tran"/>
    <property type="match status" value="1"/>
</dbReference>
<evidence type="ECO:0000259" key="11">
    <source>
        <dbReference type="PROSITE" id="PS50929"/>
    </source>
</evidence>
<dbReference type="InterPro" id="IPR003593">
    <property type="entry name" value="AAA+_ATPase"/>
</dbReference>
<dbReference type="GO" id="GO:0016887">
    <property type="term" value="F:ATP hydrolysis activity"/>
    <property type="evidence" value="ECO:0007669"/>
    <property type="project" value="InterPro"/>
</dbReference>
<evidence type="ECO:0000256" key="8">
    <source>
        <dbReference type="ARBA" id="ARBA00023136"/>
    </source>
</evidence>
<keyword evidence="5" id="KW-0547">Nucleotide-binding</keyword>
<evidence type="ECO:0000256" key="2">
    <source>
        <dbReference type="ARBA" id="ARBA00022448"/>
    </source>
</evidence>
<evidence type="ECO:0000256" key="1">
    <source>
        <dbReference type="ARBA" id="ARBA00004651"/>
    </source>
</evidence>
<accession>A0A9D1SS61</accession>
<dbReference type="PANTHER" id="PTHR43394:SF1">
    <property type="entry name" value="ATP-BINDING CASSETTE SUB-FAMILY B MEMBER 10, MITOCHONDRIAL"/>
    <property type="match status" value="1"/>
</dbReference>
<dbReference type="SMART" id="SM00382">
    <property type="entry name" value="AAA"/>
    <property type="match status" value="1"/>
</dbReference>
<keyword evidence="2" id="KW-0813">Transport</keyword>
<evidence type="ECO:0000259" key="10">
    <source>
        <dbReference type="PROSITE" id="PS50893"/>
    </source>
</evidence>
<dbReference type="InterPro" id="IPR003439">
    <property type="entry name" value="ABC_transporter-like_ATP-bd"/>
</dbReference>
<feature type="transmembrane region" description="Helical" evidence="9">
    <location>
        <begin position="57"/>
        <end position="79"/>
    </location>
</feature>
<dbReference type="PROSITE" id="PS00211">
    <property type="entry name" value="ABC_TRANSPORTER_1"/>
    <property type="match status" value="1"/>
</dbReference>
<dbReference type="GO" id="GO:0015421">
    <property type="term" value="F:ABC-type oligopeptide transporter activity"/>
    <property type="evidence" value="ECO:0007669"/>
    <property type="project" value="TreeGrafter"/>
</dbReference>
<feature type="non-terminal residue" evidence="12">
    <location>
        <position position="572"/>
    </location>
</feature>
<dbReference type="Gene3D" id="3.40.50.300">
    <property type="entry name" value="P-loop containing nucleotide triphosphate hydrolases"/>
    <property type="match status" value="1"/>
</dbReference>
<keyword evidence="8 9" id="KW-0472">Membrane</keyword>
<evidence type="ECO:0000256" key="6">
    <source>
        <dbReference type="ARBA" id="ARBA00022840"/>
    </source>
</evidence>
<keyword evidence="3" id="KW-1003">Cell membrane</keyword>
<dbReference type="InterPro" id="IPR017871">
    <property type="entry name" value="ABC_transporter-like_CS"/>
</dbReference>
<feature type="transmembrane region" description="Helical" evidence="9">
    <location>
        <begin position="134"/>
        <end position="152"/>
    </location>
</feature>
<organism evidence="12 13">
    <name type="scientific">Candidatus Aphodomorpha intestinavium</name>
    <dbReference type="NCBI Taxonomy" id="2840672"/>
    <lineage>
        <taxon>Bacteria</taxon>
        <taxon>Bacillati</taxon>
        <taxon>Bacillota</taxon>
        <taxon>Clostridia</taxon>
        <taxon>Eubacteriales</taxon>
        <taxon>Candidatus Aphodomorpha</taxon>
    </lineage>
</organism>
<dbReference type="FunFam" id="3.40.50.300:FF:000221">
    <property type="entry name" value="Multidrug ABC transporter ATP-binding protein"/>
    <property type="match status" value="1"/>
</dbReference>
<dbReference type="Gene3D" id="1.20.1560.10">
    <property type="entry name" value="ABC transporter type 1, transmembrane domain"/>
    <property type="match status" value="1"/>
</dbReference>
<dbReference type="SUPFAM" id="SSF90123">
    <property type="entry name" value="ABC transporter transmembrane region"/>
    <property type="match status" value="1"/>
</dbReference>
<dbReference type="PROSITE" id="PS50929">
    <property type="entry name" value="ABC_TM1F"/>
    <property type="match status" value="1"/>
</dbReference>
<dbReference type="SUPFAM" id="SSF52540">
    <property type="entry name" value="P-loop containing nucleoside triphosphate hydrolases"/>
    <property type="match status" value="1"/>
</dbReference>
<dbReference type="Pfam" id="PF00664">
    <property type="entry name" value="ABC_membrane"/>
    <property type="match status" value="1"/>
</dbReference>
<evidence type="ECO:0000256" key="4">
    <source>
        <dbReference type="ARBA" id="ARBA00022692"/>
    </source>
</evidence>
<evidence type="ECO:0000256" key="9">
    <source>
        <dbReference type="SAM" id="Phobius"/>
    </source>
</evidence>
<proteinExistence type="predicted"/>
<gene>
    <name evidence="12" type="ORF">IAD24_01385</name>
</gene>
<feature type="transmembrane region" description="Helical" evidence="9">
    <location>
        <begin position="277"/>
        <end position="299"/>
    </location>
</feature>
<dbReference type="AlphaFoldDB" id="A0A9D1SS61"/>
<reference evidence="12" key="1">
    <citation type="submission" date="2020-10" db="EMBL/GenBank/DDBJ databases">
        <authorList>
            <person name="Gilroy R."/>
        </authorList>
    </citation>
    <scope>NUCLEOTIDE SEQUENCE</scope>
    <source>
        <strain evidence="12">ChiGjej2B2-16831</strain>
    </source>
</reference>
<sequence length="572" mass="62796">MIKKLFGYVRGYWHTSILTPIMVAGEVILEVFIPLLMANIINIGIPNKDLPYVLRTGALMVLMAMGALLFGALGARFAVYSSNGAAKNLRLALFGCVEAFSAKNIDKFSTASLVTRLTNDITNVQQSFQMMIRLMARSPLMLVLATIMAFHISPRLSLIMFAAIPFLGIAMAVISRMAYPRFNDMLKKYDQMNADAQENLIAIRVVKAFVREDYEIDKFNRSAEAVKQAQKRAERLLVISSPLMQITMYACIIAVIWLGGGHVIDGQLAAGDLMSFIAYISQILMSLMMITMAFVNFVLSSASAKRIYEVLTEVPVIKDGPESADVVPADGSIEFRDVCFSYSDDPNNLVLSHINLSIRSGEVIGIIGGSGSSKTTLVQLIPRLYDVLSGEVIVGGRDVRDYKIESLRGDVGMVLQKNVLFSGTIRDNLRWGDQNATQEQIEAACRAAAAHDFIMSFPDGYDTVLGQGGVNVSGGQKQRLCIARALLKSPKILILDDSTSAVDTATDAAIRHAFRTQLADTTKLIIAQRITSVMDADRIIVMHDGEIDAVGTHEELLATNQIYQEVYHSQQK</sequence>
<dbReference type="GO" id="GO:0005524">
    <property type="term" value="F:ATP binding"/>
    <property type="evidence" value="ECO:0007669"/>
    <property type="project" value="UniProtKB-KW"/>
</dbReference>
<dbReference type="CDD" id="cd18548">
    <property type="entry name" value="ABC_6TM_Tm287_like"/>
    <property type="match status" value="1"/>
</dbReference>
<feature type="transmembrane region" description="Helical" evidence="9">
    <location>
        <begin position="21"/>
        <end position="45"/>
    </location>
</feature>
<evidence type="ECO:0000256" key="3">
    <source>
        <dbReference type="ARBA" id="ARBA00022475"/>
    </source>
</evidence>
<evidence type="ECO:0000256" key="7">
    <source>
        <dbReference type="ARBA" id="ARBA00022989"/>
    </source>
</evidence>
<feature type="domain" description="ABC transporter" evidence="10">
    <location>
        <begin position="333"/>
        <end position="569"/>
    </location>
</feature>
<keyword evidence="7 9" id="KW-1133">Transmembrane helix</keyword>